<gene>
    <name evidence="1" type="ORF">SAMN05216249_102209</name>
</gene>
<name>A0A1I0VVJ8_9FIRM</name>
<evidence type="ECO:0000313" key="1">
    <source>
        <dbReference type="EMBL" id="SFA80067.1"/>
    </source>
</evidence>
<dbReference type="EMBL" id="FOJY01000002">
    <property type="protein sequence ID" value="SFA80067.1"/>
    <property type="molecule type" value="Genomic_DNA"/>
</dbReference>
<reference evidence="1 2" key="1">
    <citation type="submission" date="2016-10" db="EMBL/GenBank/DDBJ databases">
        <authorList>
            <person name="de Groot N.N."/>
        </authorList>
    </citation>
    <scope>NUCLEOTIDE SEQUENCE [LARGE SCALE GENOMIC DNA]</scope>
    <source>
        <strain evidence="1 2">DSM 5522</strain>
    </source>
</reference>
<sequence>MKDLIEERDYKQKLASSIIKRQFVKYNPDKVRVKEGHIEERIPGEDECIQEEDNNMGV</sequence>
<evidence type="ECO:0000313" key="2">
    <source>
        <dbReference type="Proteomes" id="UP000198838"/>
    </source>
</evidence>
<accession>A0A1I0VVJ8</accession>
<keyword evidence="2" id="KW-1185">Reference proteome</keyword>
<dbReference type="STRING" id="1120918.SAMN05216249_102209"/>
<organism evidence="1 2">
    <name type="scientific">Acetitomaculum ruminis DSM 5522</name>
    <dbReference type="NCBI Taxonomy" id="1120918"/>
    <lineage>
        <taxon>Bacteria</taxon>
        <taxon>Bacillati</taxon>
        <taxon>Bacillota</taxon>
        <taxon>Clostridia</taxon>
        <taxon>Lachnospirales</taxon>
        <taxon>Lachnospiraceae</taxon>
        <taxon>Acetitomaculum</taxon>
    </lineage>
</organism>
<dbReference type="AlphaFoldDB" id="A0A1I0VVJ8"/>
<proteinExistence type="predicted"/>
<protein>
    <submittedName>
        <fullName evidence="1">Uncharacterized protein</fullName>
    </submittedName>
</protein>
<dbReference type="Proteomes" id="UP000198838">
    <property type="component" value="Unassembled WGS sequence"/>
</dbReference>
<dbReference type="RefSeq" id="WP_177205536.1">
    <property type="nucleotide sequence ID" value="NZ_FOJY01000002.1"/>
</dbReference>